<dbReference type="Pfam" id="PF13714">
    <property type="entry name" value="PEP_mutase"/>
    <property type="match status" value="1"/>
</dbReference>
<reference evidence="3 4" key="1">
    <citation type="submission" date="2016-10" db="EMBL/GenBank/DDBJ databases">
        <authorList>
            <person name="Varghese N."/>
            <person name="Submissions S."/>
        </authorList>
    </citation>
    <scope>NUCLEOTIDE SEQUENCE [LARGE SCALE GENOMIC DNA]</scope>
    <source>
        <strain evidence="4">ATCC 20501</strain>
        <strain evidence="2 3">CGMCC 4.3529</strain>
    </source>
</reference>
<dbReference type="Gene3D" id="3.20.20.60">
    <property type="entry name" value="Phosphoenolpyruvate-binding domains"/>
    <property type="match status" value="1"/>
</dbReference>
<organism evidence="1 4">
    <name type="scientific">Saccharopolyspora kobensis</name>
    <dbReference type="NCBI Taxonomy" id="146035"/>
    <lineage>
        <taxon>Bacteria</taxon>
        <taxon>Bacillati</taxon>
        <taxon>Actinomycetota</taxon>
        <taxon>Actinomycetes</taxon>
        <taxon>Pseudonocardiales</taxon>
        <taxon>Pseudonocardiaceae</taxon>
        <taxon>Saccharopolyspora</taxon>
    </lineage>
</organism>
<dbReference type="PANTHER" id="PTHR42905:SF16">
    <property type="entry name" value="CARBOXYPHOSPHONOENOLPYRUVATE PHOSPHONOMUTASE-LIKE PROTEIN (AFU_ORTHOLOGUE AFUA_5G07230)"/>
    <property type="match status" value="1"/>
</dbReference>
<evidence type="ECO:0000313" key="4">
    <source>
        <dbReference type="Proteomes" id="UP000236729"/>
    </source>
</evidence>
<dbReference type="CDD" id="cd00377">
    <property type="entry name" value="ICL_PEPM"/>
    <property type="match status" value="1"/>
</dbReference>
<name>A0A1H6DIL9_9PSEU</name>
<keyword evidence="3" id="KW-1185">Reference proteome</keyword>
<reference evidence="1" key="2">
    <citation type="submission" date="2016-10" db="EMBL/GenBank/DDBJ databases">
        <authorList>
            <person name="de Groot N.N."/>
        </authorList>
    </citation>
    <scope>NUCLEOTIDE SEQUENCE [LARGE SCALE GENOMIC DNA]</scope>
    <source>
        <strain evidence="1">ATCC 20501</strain>
    </source>
</reference>
<evidence type="ECO:0000313" key="3">
    <source>
        <dbReference type="Proteomes" id="UP000199690"/>
    </source>
</evidence>
<accession>A0A1H6DIL9</accession>
<dbReference type="Proteomes" id="UP000236729">
    <property type="component" value="Unassembled WGS sequence"/>
</dbReference>
<sequence length="279" mass="28533">MTVIMTISQHDKAERFHALHRAETPLVLANAWDVASARLVADAGAAAVATTSAGVAWSLGAPDGDQLDRQLAIDLIARVAAAVELPVTADIESGFADTPDGVAETVRLVLNAGAIGVNIEDSTGPALRPVDEQVARIAAARSAADAAGIPLYVNARTDPFLRPVHDDPAERLRDAIDRAAAYVEAGADGIFVPGTTNLGVIGELSAAIDRPLNVLAGPGAPAVAELAAAGASRISIGAALAQAAYAVAQRGIREVLTTGGYESIADALDFRELNALLQT</sequence>
<dbReference type="SUPFAM" id="SSF51621">
    <property type="entry name" value="Phosphoenolpyruvate/pyruvate domain"/>
    <property type="match status" value="1"/>
</dbReference>
<dbReference type="SMR" id="A0A1H6DIL9"/>
<dbReference type="EMBL" id="FOME01000003">
    <property type="protein sequence ID" value="SFD25468.1"/>
    <property type="molecule type" value="Genomic_DNA"/>
</dbReference>
<dbReference type="InterPro" id="IPR040442">
    <property type="entry name" value="Pyrv_kinase-like_dom_sf"/>
</dbReference>
<dbReference type="AlphaFoldDB" id="A0A1H6DIL9"/>
<accession>A0A1I1R020</accession>
<evidence type="ECO:0000313" key="1">
    <source>
        <dbReference type="EMBL" id="SEG85108.1"/>
    </source>
</evidence>
<dbReference type="EMBL" id="FNVB01000006">
    <property type="protein sequence ID" value="SEG85108.1"/>
    <property type="molecule type" value="Genomic_DNA"/>
</dbReference>
<gene>
    <name evidence="1" type="ORF">SAMN02982929_04530</name>
    <name evidence="2" type="ORF">SAMN05216506_103259</name>
</gene>
<dbReference type="GO" id="GO:0016829">
    <property type="term" value="F:lyase activity"/>
    <property type="evidence" value="ECO:0007669"/>
    <property type="project" value="UniProtKB-KW"/>
</dbReference>
<dbReference type="InterPro" id="IPR039556">
    <property type="entry name" value="ICL/PEPM"/>
</dbReference>
<evidence type="ECO:0000313" key="2">
    <source>
        <dbReference type="EMBL" id="SFD25468.1"/>
    </source>
</evidence>
<dbReference type="Proteomes" id="UP000199690">
    <property type="component" value="Unassembled WGS sequence"/>
</dbReference>
<protein>
    <submittedName>
        <fullName evidence="1">2-Methylisocitrate lyase, PEP mutase family</fullName>
    </submittedName>
</protein>
<proteinExistence type="predicted"/>
<keyword evidence="1" id="KW-0456">Lyase</keyword>
<dbReference type="PANTHER" id="PTHR42905">
    <property type="entry name" value="PHOSPHOENOLPYRUVATE CARBOXYLASE"/>
    <property type="match status" value="1"/>
</dbReference>
<dbReference type="InterPro" id="IPR015813">
    <property type="entry name" value="Pyrv/PenolPyrv_kinase-like_dom"/>
</dbReference>